<organism evidence="15 16">
    <name type="scientific">Eumeta variegata</name>
    <name type="common">Bagworm moth</name>
    <name type="synonym">Eumeta japonica</name>
    <dbReference type="NCBI Taxonomy" id="151549"/>
    <lineage>
        <taxon>Eukaryota</taxon>
        <taxon>Metazoa</taxon>
        <taxon>Ecdysozoa</taxon>
        <taxon>Arthropoda</taxon>
        <taxon>Hexapoda</taxon>
        <taxon>Insecta</taxon>
        <taxon>Pterygota</taxon>
        <taxon>Neoptera</taxon>
        <taxon>Endopterygota</taxon>
        <taxon>Lepidoptera</taxon>
        <taxon>Glossata</taxon>
        <taxon>Ditrysia</taxon>
        <taxon>Tineoidea</taxon>
        <taxon>Psychidae</taxon>
        <taxon>Oiketicinae</taxon>
        <taxon>Eumeta</taxon>
    </lineage>
</organism>
<dbReference type="STRING" id="151549.A0A4C1VWV6"/>
<keyword evidence="3 12" id="KW-0813">Transport</keyword>
<evidence type="ECO:0000313" key="15">
    <source>
        <dbReference type="EMBL" id="GBP43273.1"/>
    </source>
</evidence>
<feature type="transmembrane region" description="Helical" evidence="14">
    <location>
        <begin position="86"/>
        <end position="107"/>
    </location>
</feature>
<dbReference type="GO" id="GO:0015280">
    <property type="term" value="F:ligand-gated sodium channel activity"/>
    <property type="evidence" value="ECO:0007669"/>
    <property type="project" value="TreeGrafter"/>
</dbReference>
<keyword evidence="4 12" id="KW-0894">Sodium channel</keyword>
<dbReference type="Pfam" id="PF00858">
    <property type="entry name" value="ASC"/>
    <property type="match status" value="1"/>
</dbReference>
<evidence type="ECO:0000256" key="9">
    <source>
        <dbReference type="ARBA" id="ARBA00023136"/>
    </source>
</evidence>
<reference evidence="15 16" key="1">
    <citation type="journal article" date="2019" name="Commun. Biol.">
        <title>The bagworm genome reveals a unique fibroin gene that provides high tensile strength.</title>
        <authorList>
            <person name="Kono N."/>
            <person name="Nakamura H."/>
            <person name="Ohtoshi R."/>
            <person name="Tomita M."/>
            <person name="Numata K."/>
            <person name="Arakawa K."/>
        </authorList>
    </citation>
    <scope>NUCLEOTIDE SEQUENCE [LARGE SCALE GENOMIC DNA]</scope>
</reference>
<keyword evidence="9 14" id="KW-0472">Membrane</keyword>
<dbReference type="Proteomes" id="UP000299102">
    <property type="component" value="Unassembled WGS sequence"/>
</dbReference>
<evidence type="ECO:0000256" key="13">
    <source>
        <dbReference type="SAM" id="MobiDB-lite"/>
    </source>
</evidence>
<accession>A0A4C1VWV6</accession>
<keyword evidence="10 12" id="KW-0739">Sodium transport</keyword>
<evidence type="ECO:0000256" key="8">
    <source>
        <dbReference type="ARBA" id="ARBA00023065"/>
    </source>
</evidence>
<feature type="region of interest" description="Disordered" evidence="13">
    <location>
        <begin position="1"/>
        <end position="23"/>
    </location>
</feature>
<keyword evidence="16" id="KW-1185">Reference proteome</keyword>
<evidence type="ECO:0000256" key="2">
    <source>
        <dbReference type="ARBA" id="ARBA00007193"/>
    </source>
</evidence>
<dbReference type="PANTHER" id="PTHR11690">
    <property type="entry name" value="AMILORIDE-SENSITIVE SODIUM CHANNEL-RELATED"/>
    <property type="match status" value="1"/>
</dbReference>
<comment type="subcellular location">
    <subcellularLocation>
        <location evidence="1">Membrane</location>
        <topology evidence="1">Multi-pass membrane protein</topology>
    </subcellularLocation>
</comment>
<evidence type="ECO:0000256" key="6">
    <source>
        <dbReference type="ARBA" id="ARBA00022989"/>
    </source>
</evidence>
<keyword evidence="11 12" id="KW-0407">Ion channel</keyword>
<proteinExistence type="inferred from homology"/>
<evidence type="ECO:0000256" key="12">
    <source>
        <dbReference type="RuleBase" id="RU000679"/>
    </source>
</evidence>
<gene>
    <name evidence="15" type="primary">ppk28</name>
    <name evidence="15" type="ORF">EVAR_31156_1</name>
</gene>
<evidence type="ECO:0000256" key="5">
    <source>
        <dbReference type="ARBA" id="ARBA00022692"/>
    </source>
</evidence>
<evidence type="ECO:0000313" key="16">
    <source>
        <dbReference type="Proteomes" id="UP000299102"/>
    </source>
</evidence>
<dbReference type="InterPro" id="IPR001873">
    <property type="entry name" value="ENaC"/>
</dbReference>
<dbReference type="AlphaFoldDB" id="A0A4C1VWV6"/>
<evidence type="ECO:0000256" key="7">
    <source>
        <dbReference type="ARBA" id="ARBA00023053"/>
    </source>
</evidence>
<keyword evidence="5 12" id="KW-0812">Transmembrane</keyword>
<protein>
    <submittedName>
        <fullName evidence="15">Pickpocket protein 28</fullName>
    </submittedName>
</protein>
<evidence type="ECO:0000256" key="3">
    <source>
        <dbReference type="ARBA" id="ARBA00022448"/>
    </source>
</evidence>
<evidence type="ECO:0000256" key="14">
    <source>
        <dbReference type="SAM" id="Phobius"/>
    </source>
</evidence>
<comment type="similarity">
    <text evidence="2 12">Belongs to the amiloride-sensitive sodium channel (TC 1.A.6) family.</text>
</comment>
<evidence type="ECO:0000256" key="1">
    <source>
        <dbReference type="ARBA" id="ARBA00004141"/>
    </source>
</evidence>
<evidence type="ECO:0000256" key="4">
    <source>
        <dbReference type="ARBA" id="ARBA00022461"/>
    </source>
</evidence>
<sequence length="164" mass="19160">MKDKELDKSLIGPDPVASPTLGGREQSDILLQLRWPSELSPCENGKARKRRKRSLVHDLFKEFNANSTLHGLKYFTENDISLIERLFWIVTFVLSLGLCCSLIYNVWMKWQESPVIVSFSEKMIPVWQVPFPAFTICPRTKTQNFVYNFTENYHKFRNGSLDKR</sequence>
<dbReference type="EMBL" id="BGZK01000433">
    <property type="protein sequence ID" value="GBP43273.1"/>
    <property type="molecule type" value="Genomic_DNA"/>
</dbReference>
<evidence type="ECO:0000256" key="11">
    <source>
        <dbReference type="ARBA" id="ARBA00023303"/>
    </source>
</evidence>
<name>A0A4C1VWV6_EUMVA</name>
<keyword evidence="8 12" id="KW-0406">Ion transport</keyword>
<evidence type="ECO:0000256" key="10">
    <source>
        <dbReference type="ARBA" id="ARBA00023201"/>
    </source>
</evidence>
<comment type="caution">
    <text evidence="15">The sequence shown here is derived from an EMBL/GenBank/DDBJ whole genome shotgun (WGS) entry which is preliminary data.</text>
</comment>
<dbReference type="OrthoDB" id="6021021at2759"/>
<keyword evidence="7" id="KW-0915">Sodium</keyword>
<keyword evidence="6 14" id="KW-1133">Transmembrane helix</keyword>
<dbReference type="PANTHER" id="PTHR11690:SF288">
    <property type="entry name" value="AMILORIDE-SENSITIVE NA+ CHANNEL-RELATED"/>
    <property type="match status" value="1"/>
</dbReference>
<dbReference type="GO" id="GO:0005886">
    <property type="term" value="C:plasma membrane"/>
    <property type="evidence" value="ECO:0007669"/>
    <property type="project" value="TreeGrafter"/>
</dbReference>